<dbReference type="RefSeq" id="WP_024127974.1">
    <property type="nucleotide sequence ID" value="NC_023316.1"/>
</dbReference>
<name>W0FTR0_9ACTN</name>
<proteinExistence type="predicted"/>
<accession>W0FTR0</accession>
<keyword evidence="1" id="KW-0614">Plasmid</keyword>
<gene>
    <name evidence="1" type="ORF">pZL1.83c</name>
</gene>
<dbReference type="AlphaFoldDB" id="W0FTR0"/>
<sequence length="198" mass="21198">MSDTPALDAARADIRRWTDVEPSVRTPYGPRAIYTPSVLAEAAELLGKFYAAGQEHHIDREDWAAVTSLPLGVLEALAARYCSHVELTGSEWHTVRDTVISELSAKGLTVQPGQRVVVDPLPGGPRFGYRGQAPVSLALTRDGWEIRVDEAARADGSRPIVAPATEDGAREVADLVHRILSGETPNPFAAPAAKQASA</sequence>
<geneLocation type="plasmid" evidence="1">
    <name>pZL1</name>
</geneLocation>
<protein>
    <submittedName>
        <fullName evidence="1">Uncharacterized protein</fullName>
    </submittedName>
</protein>
<organism evidence="1">
    <name type="scientific">Streptomyces sp. 14R-10</name>
    <dbReference type="NCBI Taxonomy" id="1442159"/>
    <lineage>
        <taxon>Bacteria</taxon>
        <taxon>Bacillati</taxon>
        <taxon>Actinomycetota</taxon>
        <taxon>Actinomycetes</taxon>
        <taxon>Kitasatosporales</taxon>
        <taxon>Streptomycetaceae</taxon>
        <taxon>Streptomyces</taxon>
    </lineage>
</organism>
<reference evidence="1" key="1">
    <citation type="submission" date="2013-08" db="EMBL/GenBank/DDBJ databases">
        <title>Two distinct conjugal transfer systems on Streptomyces plasmid pZL1.</title>
        <authorList>
            <person name="Zhao L."/>
            <person name="Zhong L."/>
            <person name="Qin Z."/>
        </authorList>
    </citation>
    <scope>NUCLEOTIDE SEQUENCE</scope>
    <source>
        <strain evidence="1">14R-10</strain>
        <plasmid evidence="1">pZL1</plasmid>
    </source>
</reference>
<dbReference type="EMBL" id="KF501372">
    <property type="protein sequence ID" value="AHF46248.1"/>
    <property type="molecule type" value="Genomic_DNA"/>
</dbReference>
<evidence type="ECO:0000313" key="1">
    <source>
        <dbReference type="EMBL" id="AHF46248.1"/>
    </source>
</evidence>